<dbReference type="OrthoDB" id="347245at2759"/>
<accession>U6LU45</accession>
<protein>
    <submittedName>
        <fullName evidence="2">Uncharacterized protein</fullName>
    </submittedName>
</protein>
<gene>
    <name evidence="2" type="ORF">EBH_0000610</name>
</gene>
<dbReference type="EMBL" id="HG712732">
    <property type="protein sequence ID" value="CDJ51315.1"/>
    <property type="molecule type" value="Genomic_DNA"/>
</dbReference>
<feature type="region of interest" description="Disordered" evidence="1">
    <location>
        <begin position="161"/>
        <end position="198"/>
    </location>
</feature>
<dbReference type="VEuPathDB" id="ToxoDB:EBH_0000610"/>
<name>U6LU45_9EIME</name>
<evidence type="ECO:0000313" key="2">
    <source>
        <dbReference type="EMBL" id="CDJ51315.1"/>
    </source>
</evidence>
<feature type="compositionally biased region" description="Low complexity" evidence="1">
    <location>
        <begin position="40"/>
        <end position="68"/>
    </location>
</feature>
<dbReference type="Proteomes" id="UP000030750">
    <property type="component" value="Unassembled WGS sequence"/>
</dbReference>
<feature type="region of interest" description="Disordered" evidence="1">
    <location>
        <begin position="302"/>
        <end position="329"/>
    </location>
</feature>
<evidence type="ECO:0000313" key="3">
    <source>
        <dbReference type="Proteomes" id="UP000030750"/>
    </source>
</evidence>
<feature type="region of interest" description="Disordered" evidence="1">
    <location>
        <begin position="1"/>
        <end position="79"/>
    </location>
</feature>
<sequence length="329" mass="35434">MGSQCSRALPGTPPARGIHKHFSSAGTELRGQQATPPLPSSSGSGYEDYDSESINSVPLSSSSESGASDGVGPLESQPPWMWNESCFSSSLWHTASREERSVGTTSGKSSRKESRPRSRLLTHSLPDRIDAEDARCRFPLKLPTPITSAAISGNQVQSAASCTSCRGTPQGPSSGQSDGAVSAVSPATPEAQTKLDEPTRKMFLEFYHRNRNEQRRHEQALKAASRVVDGSVASCPAFVSAGILGTIREESPHSPMPASALPWQEAEALAVEALDVFSPDEKYTRLDEFLALVNAIQKEYQSERHRSRAIRGPNRASTFGALQTPPERD</sequence>
<reference evidence="2" key="2">
    <citation type="submission" date="2013-10" db="EMBL/GenBank/DDBJ databases">
        <authorList>
            <person name="Aslett M."/>
        </authorList>
    </citation>
    <scope>NUCLEOTIDE SEQUENCE [LARGE SCALE GENOMIC DNA]</scope>
    <source>
        <strain evidence="2">Houghton</strain>
    </source>
</reference>
<feature type="compositionally biased region" description="Polar residues" evidence="1">
    <location>
        <begin position="161"/>
        <end position="179"/>
    </location>
</feature>
<reference evidence="2" key="1">
    <citation type="submission" date="2013-10" db="EMBL/GenBank/DDBJ databases">
        <title>Genomic analysis of the causative agents of coccidiosis in chickens.</title>
        <authorList>
            <person name="Reid A.J."/>
            <person name="Blake D."/>
            <person name="Billington K."/>
            <person name="Browne H."/>
            <person name="Dunn M."/>
            <person name="Hung S."/>
            <person name="Kawahara F."/>
            <person name="Miranda-Saavedra D."/>
            <person name="Mourier T."/>
            <person name="Nagra H."/>
            <person name="Otto T.D."/>
            <person name="Rawlings N."/>
            <person name="Sanchez A."/>
            <person name="Sanders M."/>
            <person name="Subramaniam C."/>
            <person name="Tay Y."/>
            <person name="Dear P."/>
            <person name="Doerig C."/>
            <person name="Gruber A."/>
            <person name="Parkinson J."/>
            <person name="Shirley M."/>
            <person name="Wan K.L."/>
            <person name="Berriman M."/>
            <person name="Tomley F."/>
            <person name="Pain A."/>
        </authorList>
    </citation>
    <scope>NUCLEOTIDE SEQUENCE [LARGE SCALE GENOMIC DNA]</scope>
    <source>
        <strain evidence="2">Houghton</strain>
    </source>
</reference>
<evidence type="ECO:0000256" key="1">
    <source>
        <dbReference type="SAM" id="MobiDB-lite"/>
    </source>
</evidence>
<feature type="region of interest" description="Disordered" evidence="1">
    <location>
        <begin position="93"/>
        <end position="125"/>
    </location>
</feature>
<proteinExistence type="predicted"/>
<keyword evidence="3" id="KW-1185">Reference proteome</keyword>
<feature type="compositionally biased region" description="Polar residues" evidence="1">
    <location>
        <begin position="24"/>
        <end position="35"/>
    </location>
</feature>
<dbReference type="AlphaFoldDB" id="U6LU45"/>
<organism evidence="2 3">
    <name type="scientific">Eimeria brunetti</name>
    <dbReference type="NCBI Taxonomy" id="51314"/>
    <lineage>
        <taxon>Eukaryota</taxon>
        <taxon>Sar</taxon>
        <taxon>Alveolata</taxon>
        <taxon>Apicomplexa</taxon>
        <taxon>Conoidasida</taxon>
        <taxon>Coccidia</taxon>
        <taxon>Eucoccidiorida</taxon>
        <taxon>Eimeriorina</taxon>
        <taxon>Eimeriidae</taxon>
        <taxon>Eimeria</taxon>
    </lineage>
</organism>